<comment type="caution">
    <text evidence="1">The sequence shown here is derived from an EMBL/GenBank/DDBJ whole genome shotgun (WGS) entry which is preliminary data.</text>
</comment>
<gene>
    <name evidence="1" type="ORF">K6T79_13745</name>
</gene>
<dbReference type="PANTHER" id="PTHR47829:SF1">
    <property type="entry name" value="HAD FAMILY PHOSPHATASE"/>
    <property type="match status" value="1"/>
</dbReference>
<dbReference type="EMBL" id="JAYJJR010000008">
    <property type="protein sequence ID" value="MEB3022108.1"/>
    <property type="molecule type" value="Genomic_DNA"/>
</dbReference>
<dbReference type="InterPro" id="IPR052898">
    <property type="entry name" value="ACAD10-like"/>
</dbReference>
<accession>A0ABU5XIU1</accession>
<dbReference type="RefSeq" id="WP_225405312.1">
    <property type="nucleotide sequence ID" value="NZ_JAYJJR010000008.1"/>
</dbReference>
<reference evidence="1 2" key="1">
    <citation type="submission" date="2023-12" db="EMBL/GenBank/DDBJ databases">
        <title>Description of new species of Mycobacterium terrae complex isolated from sewage at the Sao Paulo Zoological Park Foundation in Brazil.</title>
        <authorList>
            <person name="Romagnoli C.L."/>
            <person name="Conceicao E.C."/>
            <person name="Machado E."/>
            <person name="Barreto L.B.P.F."/>
            <person name="Sharma A."/>
            <person name="Silva N.M."/>
            <person name="Marques L.E."/>
            <person name="Juliana M.A."/>
            <person name="Lourenco M.C.S."/>
            <person name="Digiampietri L.A."/>
            <person name="Suffys P.N."/>
            <person name="Viana-Niero C."/>
        </authorList>
    </citation>
    <scope>NUCLEOTIDE SEQUENCE [LARGE SCALE GENOMIC DNA]</scope>
    <source>
        <strain evidence="1 2">MYC098</strain>
    </source>
</reference>
<dbReference type="PRINTS" id="PR00413">
    <property type="entry name" value="HADHALOGNASE"/>
</dbReference>
<dbReference type="SFLD" id="SFLDS00003">
    <property type="entry name" value="Haloacid_Dehalogenase"/>
    <property type="match status" value="1"/>
</dbReference>
<dbReference type="SUPFAM" id="SSF56784">
    <property type="entry name" value="HAD-like"/>
    <property type="match status" value="1"/>
</dbReference>
<dbReference type="InterPro" id="IPR023214">
    <property type="entry name" value="HAD_sf"/>
</dbReference>
<dbReference type="PANTHER" id="PTHR47829">
    <property type="entry name" value="HYDROLASE, PUTATIVE (AFU_ORTHOLOGUE AFUA_1G12880)-RELATED"/>
    <property type="match status" value="1"/>
</dbReference>
<evidence type="ECO:0000313" key="1">
    <source>
        <dbReference type="EMBL" id="MEB3022108.1"/>
    </source>
</evidence>
<keyword evidence="1" id="KW-0378">Hydrolase</keyword>
<sequence length="223" mass="24265">MTLQALVLDFGGPVIVTPFEVVQRLERRLGVPPGTFKWTGPFDPAADPLWRKMMADEITEVEYWEARAEEVAAVTGCPGFHAVMAELYPADEINSFIRPEASETVRLAKAAGLKKAVLTNDLARYYSDETIGQICLLKDIDAVIDRSAAGALKPDPAAYRTVLNVLQIPAAAALFVDDQPRNVDGARAVGMPAVFFDVTRPSESYRQVVRSLGLSAVDATREG</sequence>
<dbReference type="GO" id="GO:0016787">
    <property type="term" value="F:hydrolase activity"/>
    <property type="evidence" value="ECO:0007669"/>
    <property type="project" value="UniProtKB-KW"/>
</dbReference>
<dbReference type="NCBIfam" id="TIGR01509">
    <property type="entry name" value="HAD-SF-IA-v3"/>
    <property type="match status" value="1"/>
</dbReference>
<organism evidence="1 2">
    <name type="scientific">[Mycobacterium] crassicus</name>
    <dbReference type="NCBI Taxonomy" id="2872309"/>
    <lineage>
        <taxon>Bacteria</taxon>
        <taxon>Bacillati</taxon>
        <taxon>Actinomycetota</taxon>
        <taxon>Actinomycetes</taxon>
        <taxon>Mycobacteriales</taxon>
        <taxon>Mycobacteriaceae</taxon>
        <taxon>Mycolicibacter</taxon>
    </lineage>
</organism>
<name>A0ABU5XIU1_9MYCO</name>
<dbReference type="Pfam" id="PF00702">
    <property type="entry name" value="Hydrolase"/>
    <property type="match status" value="1"/>
</dbReference>
<dbReference type="SFLD" id="SFLDG01129">
    <property type="entry name" value="C1.5:_HAD__Beta-PGM__Phosphata"/>
    <property type="match status" value="1"/>
</dbReference>
<protein>
    <submittedName>
        <fullName evidence="1">HAD-IA family hydrolase</fullName>
    </submittedName>
</protein>
<dbReference type="InterPro" id="IPR036412">
    <property type="entry name" value="HAD-like_sf"/>
</dbReference>
<evidence type="ECO:0000313" key="2">
    <source>
        <dbReference type="Proteomes" id="UP001299596"/>
    </source>
</evidence>
<proteinExistence type="predicted"/>
<dbReference type="Gene3D" id="3.40.50.1000">
    <property type="entry name" value="HAD superfamily/HAD-like"/>
    <property type="match status" value="1"/>
</dbReference>
<dbReference type="Proteomes" id="UP001299596">
    <property type="component" value="Unassembled WGS sequence"/>
</dbReference>
<dbReference type="InterPro" id="IPR006439">
    <property type="entry name" value="HAD-SF_hydro_IA"/>
</dbReference>
<keyword evidence="2" id="KW-1185">Reference proteome</keyword>